<name>A0A419R1S5_9SPHN</name>
<feature type="signal peptide" evidence="1">
    <location>
        <begin position="1"/>
        <end position="34"/>
    </location>
</feature>
<dbReference type="EMBL" id="RAHJ01000018">
    <property type="protein sequence ID" value="RJX67916.1"/>
    <property type="molecule type" value="Genomic_DNA"/>
</dbReference>
<accession>A0A419R1S5</accession>
<organism evidence="3 4">
    <name type="scientific">Tsuneonella suprasediminis</name>
    <dbReference type="NCBI Taxonomy" id="2306996"/>
    <lineage>
        <taxon>Bacteria</taxon>
        <taxon>Pseudomonadati</taxon>
        <taxon>Pseudomonadota</taxon>
        <taxon>Alphaproteobacteria</taxon>
        <taxon>Sphingomonadales</taxon>
        <taxon>Erythrobacteraceae</taxon>
        <taxon>Tsuneonella</taxon>
    </lineage>
</organism>
<reference evidence="3 4" key="1">
    <citation type="submission" date="2018-09" db="EMBL/GenBank/DDBJ databases">
        <title>Altererythrobacter sp.Ery1 and Ery12, the genome sequencing of novel strains in genus Alterythrobacter.</title>
        <authorList>
            <person name="Cheng H."/>
            <person name="Wu Y.-H."/>
            <person name="Fang C."/>
            <person name="Xu X.-W."/>
        </authorList>
    </citation>
    <scope>NUCLEOTIDE SEQUENCE [LARGE SCALE GENOMIC DNA]</scope>
    <source>
        <strain evidence="3 4">Ery12</strain>
    </source>
</reference>
<feature type="domain" description="Amidohydrolase-related" evidence="2">
    <location>
        <begin position="389"/>
        <end position="485"/>
    </location>
</feature>
<dbReference type="InterPro" id="IPR006680">
    <property type="entry name" value="Amidohydro-rel"/>
</dbReference>
<dbReference type="Pfam" id="PF01979">
    <property type="entry name" value="Amidohydro_1"/>
    <property type="match status" value="1"/>
</dbReference>
<feature type="chain" id="PRO_5019283354" description="Amidohydrolase-related domain-containing protein" evidence="1">
    <location>
        <begin position="35"/>
        <end position="508"/>
    </location>
</feature>
<evidence type="ECO:0000313" key="4">
    <source>
        <dbReference type="Proteomes" id="UP000284322"/>
    </source>
</evidence>
<dbReference type="Gene3D" id="3.20.20.140">
    <property type="entry name" value="Metal-dependent hydrolases"/>
    <property type="match status" value="1"/>
</dbReference>
<dbReference type="SUPFAM" id="SSF51556">
    <property type="entry name" value="Metallo-dependent hydrolases"/>
    <property type="match status" value="1"/>
</dbReference>
<dbReference type="InterPro" id="IPR032466">
    <property type="entry name" value="Metal_Hydrolase"/>
</dbReference>
<evidence type="ECO:0000256" key="1">
    <source>
        <dbReference type="SAM" id="SignalP"/>
    </source>
</evidence>
<keyword evidence="4" id="KW-1185">Reference proteome</keyword>
<keyword evidence="1" id="KW-0732">Signal</keyword>
<comment type="caution">
    <text evidence="3">The sequence shown here is derived from an EMBL/GenBank/DDBJ whole genome shotgun (WGS) entry which is preliminary data.</text>
</comment>
<dbReference type="Proteomes" id="UP000284322">
    <property type="component" value="Unassembled WGS sequence"/>
</dbReference>
<sequence length="508" mass="55637">MMKACVGLSIRSVRRTLAMCIAGGASLAMPVAYAADDREPTYVIDRVSVIDVTAAGQNAAINSDRRVLIRAGRIATVGDLTLPIPEGAVTIDGTGKYLVPGFWDMHAHLPAERAYQTTVLNLMLANGVTAFRDMGTDLSLPELKHMKAELAGGKLDAPQLLASPLLVVSGREGRQSAVATDDAHFEVETAREAENLVDFVRNRHIDFIKIYDSVPRDAYFGLMRRAARLGVETGGHVPMQISVREAVAAGQRTVDHARELPIACAPGVAEELQTYYLDQPEARFVGRWKNPAFAKLVGRTVDEYDPAACALLFKEMVAAGTYYVPTHGTRRFDALAWVPEFRDDPKLAYIPTEGRAEWREEAERYGILPWSVRSDLVRFYFHGLRLTGDAYRAGVNILVGTDTPDSYIIPGFSYQLEMNQLQEAGLPPLAILKAATIEAARFMKREGDYGTIAPGKVADIVMLSANPLTDIGNASHIDAVFRAGRYLNRTALDGLLDEARENADDNND</sequence>
<dbReference type="AlphaFoldDB" id="A0A419R1S5"/>
<dbReference type="OrthoDB" id="9758793at2"/>
<dbReference type="Gene3D" id="2.30.40.10">
    <property type="entry name" value="Urease, subunit C, domain 1"/>
    <property type="match status" value="1"/>
</dbReference>
<dbReference type="PANTHER" id="PTHR43135:SF3">
    <property type="entry name" value="ALPHA-D-RIBOSE 1-METHYLPHOSPHONATE 5-TRIPHOSPHATE DIPHOSPHATASE"/>
    <property type="match status" value="1"/>
</dbReference>
<evidence type="ECO:0000313" key="3">
    <source>
        <dbReference type="EMBL" id="RJX67916.1"/>
    </source>
</evidence>
<dbReference type="SUPFAM" id="SSF51338">
    <property type="entry name" value="Composite domain of metallo-dependent hydrolases"/>
    <property type="match status" value="1"/>
</dbReference>
<dbReference type="GO" id="GO:0016810">
    <property type="term" value="F:hydrolase activity, acting on carbon-nitrogen (but not peptide) bonds"/>
    <property type="evidence" value="ECO:0007669"/>
    <property type="project" value="InterPro"/>
</dbReference>
<evidence type="ECO:0000259" key="2">
    <source>
        <dbReference type="Pfam" id="PF01979"/>
    </source>
</evidence>
<gene>
    <name evidence="3" type="ORF">D6858_08165</name>
</gene>
<proteinExistence type="predicted"/>
<dbReference type="InterPro" id="IPR011059">
    <property type="entry name" value="Metal-dep_hydrolase_composite"/>
</dbReference>
<protein>
    <recommendedName>
        <fullName evidence="2">Amidohydrolase-related domain-containing protein</fullName>
    </recommendedName>
</protein>
<dbReference type="InterPro" id="IPR051781">
    <property type="entry name" value="Metallo-dep_Hydrolase"/>
</dbReference>
<dbReference type="PANTHER" id="PTHR43135">
    <property type="entry name" value="ALPHA-D-RIBOSE 1-METHYLPHOSPHONATE 5-TRIPHOSPHATE DIPHOSPHATASE"/>
    <property type="match status" value="1"/>
</dbReference>